<dbReference type="SUPFAM" id="SSF88713">
    <property type="entry name" value="Glycoside hydrolase/deacetylase"/>
    <property type="match status" value="1"/>
</dbReference>
<dbReference type="AlphaFoldDB" id="M5PTU2"/>
<dbReference type="GO" id="GO:0016798">
    <property type="term" value="F:hydrolase activity, acting on glycosyl bonds"/>
    <property type="evidence" value="ECO:0007669"/>
    <property type="project" value="UniProtKB-KW"/>
</dbReference>
<comment type="subcellular location">
    <subcellularLocation>
        <location evidence="1">Secreted</location>
    </subcellularLocation>
</comment>
<evidence type="ECO:0000256" key="1">
    <source>
        <dbReference type="ARBA" id="ARBA00004613"/>
    </source>
</evidence>
<protein>
    <submittedName>
        <fullName evidence="5">Putative xylanase/chitin deacetylase</fullName>
    </submittedName>
</protein>
<dbReference type="Proteomes" id="UP000011922">
    <property type="component" value="Unassembled WGS sequence"/>
</dbReference>
<dbReference type="GO" id="GO:0005576">
    <property type="term" value="C:extracellular region"/>
    <property type="evidence" value="ECO:0007669"/>
    <property type="project" value="UniProtKB-SubCell"/>
</dbReference>
<keyword evidence="5" id="KW-0858">Xylan degradation</keyword>
<evidence type="ECO:0000256" key="2">
    <source>
        <dbReference type="ARBA" id="ARBA00022729"/>
    </source>
</evidence>
<keyword evidence="3" id="KW-1133">Transmembrane helix</keyword>
<reference evidence="5 6" key="1">
    <citation type="journal article" date="2013" name="Genome Announc.">
        <title>Draft Genome Sequence for Desulfovibrio africanus Strain PCS.</title>
        <authorList>
            <person name="Brown S.D."/>
            <person name="Utturkar S.M."/>
            <person name="Arkin A.P."/>
            <person name="Deutschbauer A.M."/>
            <person name="Elias D.A."/>
            <person name="Hazen T.C."/>
            <person name="Chakraborty R."/>
        </authorList>
    </citation>
    <scope>NUCLEOTIDE SEQUENCE [LARGE SCALE GENOMIC DNA]</scope>
    <source>
        <strain evidence="5 6">PCS</strain>
    </source>
</reference>
<evidence type="ECO:0000256" key="3">
    <source>
        <dbReference type="SAM" id="Phobius"/>
    </source>
</evidence>
<keyword evidence="2" id="KW-0732">Signal</keyword>
<accession>M5PTU2</accession>
<dbReference type="CDD" id="cd10969">
    <property type="entry name" value="CE4_Ecf1_like_5s"/>
    <property type="match status" value="1"/>
</dbReference>
<proteinExistence type="predicted"/>
<dbReference type="InterPro" id="IPR011330">
    <property type="entry name" value="Glyco_hydro/deAcase_b/a-brl"/>
</dbReference>
<name>M5PTU2_DESAF</name>
<sequence>MRLRFSMHSRKRDRLERNALFLLGLALVPAAAIALAWNARPTTQAVAVLLGFAAYLLLSRTWMIGREPRVPVVTFHSISDKPEWLVDTHFSLPTATFERMMRYLHRRGYITVSLEDVRKHLRGEAPLGPRAIALTFDDGYLDSWVAVHPILKRHGFQGTLFVPTDFVQDGDELRPNLEDVWSGKASANDLDWSGYANWGELRAMEEQGTLRLEGHTKSHSWLFTSDQVQDFYRPGNWSFFVQWNDSPERKPYWHLGKPEADARLMGTPVFPSARSHMVRCCFLPNPELCAALNGHVLASGGFVFFQRPNWDAELRKMFNGAAVPGRWETPQEALDRVHSEFAGSKLLMEERLGKPIRVLCWPGDQYDETLEAMAASHGYESSTALGGYNLVGGGERRIQRVYFPFMHRRYREEWLNYWAFVLGLRLYEGNYYCLIPFFLLSYIIRVFNSRGGQ</sequence>
<keyword evidence="5" id="KW-0119">Carbohydrate metabolism</keyword>
<dbReference type="PANTHER" id="PTHR34216">
    <property type="match status" value="1"/>
</dbReference>
<comment type="caution">
    <text evidence="5">The sequence shown here is derived from an EMBL/GenBank/DDBJ whole genome shotgun (WGS) entry which is preliminary data.</text>
</comment>
<dbReference type="GO" id="GO:0045493">
    <property type="term" value="P:xylan catabolic process"/>
    <property type="evidence" value="ECO:0007669"/>
    <property type="project" value="UniProtKB-KW"/>
</dbReference>
<dbReference type="PATRIC" id="fig|1262666.3.peg.1440"/>
<dbReference type="InterPro" id="IPR051398">
    <property type="entry name" value="Polysacch_Deacetylase"/>
</dbReference>
<dbReference type="InterPro" id="IPR002509">
    <property type="entry name" value="NODB_dom"/>
</dbReference>
<keyword evidence="5" id="KW-0624">Polysaccharide degradation</keyword>
<dbReference type="PANTHER" id="PTHR34216:SF3">
    <property type="entry name" value="POLY-BETA-1,6-N-ACETYL-D-GLUCOSAMINE N-DEACETYLASE"/>
    <property type="match status" value="1"/>
</dbReference>
<dbReference type="EMBL" id="AOSV01000013">
    <property type="protein sequence ID" value="EMG37772.1"/>
    <property type="molecule type" value="Genomic_DNA"/>
</dbReference>
<keyword evidence="5" id="KW-0326">Glycosidase</keyword>
<feature type="transmembrane region" description="Helical" evidence="3">
    <location>
        <begin position="42"/>
        <end position="59"/>
    </location>
</feature>
<feature type="domain" description="NodB homology" evidence="4">
    <location>
        <begin position="127"/>
        <end position="226"/>
    </location>
</feature>
<evidence type="ECO:0000313" key="5">
    <source>
        <dbReference type="EMBL" id="EMG37772.1"/>
    </source>
</evidence>
<feature type="transmembrane region" description="Helical" evidence="3">
    <location>
        <begin position="415"/>
        <end position="444"/>
    </location>
</feature>
<dbReference type="OrthoDB" id="9776235at2"/>
<evidence type="ECO:0000313" key="6">
    <source>
        <dbReference type="Proteomes" id="UP000011922"/>
    </source>
</evidence>
<dbReference type="RefSeq" id="WP_005985537.1">
    <property type="nucleotide sequence ID" value="NZ_AOSV01000013.1"/>
</dbReference>
<dbReference type="Gene3D" id="3.20.20.370">
    <property type="entry name" value="Glycoside hydrolase/deacetylase"/>
    <property type="match status" value="1"/>
</dbReference>
<gene>
    <name evidence="5" type="ORF">PCS_01422</name>
</gene>
<dbReference type="GO" id="GO:0016810">
    <property type="term" value="F:hydrolase activity, acting on carbon-nitrogen (but not peptide) bonds"/>
    <property type="evidence" value="ECO:0007669"/>
    <property type="project" value="InterPro"/>
</dbReference>
<keyword evidence="3" id="KW-0812">Transmembrane</keyword>
<organism evidence="5 6">
    <name type="scientific">Desulfocurvibacter africanus PCS</name>
    <dbReference type="NCBI Taxonomy" id="1262666"/>
    <lineage>
        <taxon>Bacteria</taxon>
        <taxon>Pseudomonadati</taxon>
        <taxon>Thermodesulfobacteriota</taxon>
        <taxon>Desulfovibrionia</taxon>
        <taxon>Desulfovibrionales</taxon>
        <taxon>Desulfovibrionaceae</taxon>
        <taxon>Desulfocurvibacter</taxon>
    </lineage>
</organism>
<dbReference type="Pfam" id="PF01522">
    <property type="entry name" value="Polysacc_deac_1"/>
    <property type="match status" value="1"/>
</dbReference>
<keyword evidence="3" id="KW-0472">Membrane</keyword>
<evidence type="ECO:0000259" key="4">
    <source>
        <dbReference type="Pfam" id="PF01522"/>
    </source>
</evidence>
<keyword evidence="5" id="KW-0378">Hydrolase</keyword>